<name>A0A927MGC9_9BACL</name>
<feature type="domain" description="N-acetyltransferase" evidence="1">
    <location>
        <begin position="15"/>
        <end position="158"/>
    </location>
</feature>
<dbReference type="EMBL" id="JADBEL010000005">
    <property type="protein sequence ID" value="MBE1554209.1"/>
    <property type="molecule type" value="Genomic_DNA"/>
</dbReference>
<dbReference type="Gene3D" id="3.40.630.30">
    <property type="match status" value="1"/>
</dbReference>
<dbReference type="SUPFAM" id="SSF55729">
    <property type="entry name" value="Acyl-CoA N-acyltransferases (Nat)"/>
    <property type="match status" value="1"/>
</dbReference>
<gene>
    <name evidence="2" type="ORF">H4683_001284</name>
</gene>
<dbReference type="GO" id="GO:0016747">
    <property type="term" value="F:acyltransferase activity, transferring groups other than amino-acyl groups"/>
    <property type="evidence" value="ECO:0007669"/>
    <property type="project" value="InterPro"/>
</dbReference>
<dbReference type="CDD" id="cd04301">
    <property type="entry name" value="NAT_SF"/>
    <property type="match status" value="1"/>
</dbReference>
<organism evidence="2 3">
    <name type="scientific">Sporosarcina limicola</name>
    <dbReference type="NCBI Taxonomy" id="34101"/>
    <lineage>
        <taxon>Bacteria</taxon>
        <taxon>Bacillati</taxon>
        <taxon>Bacillota</taxon>
        <taxon>Bacilli</taxon>
        <taxon>Bacillales</taxon>
        <taxon>Caryophanaceae</taxon>
        <taxon>Sporosarcina</taxon>
    </lineage>
</organism>
<sequence length="158" mass="18364">MEQLLITKASIGDAELIHTMQVESFQPLLDKYKDFGTNPANEGIERTIERLNQKQTDYYLISYQTNPVGAIRIAKRDNHRYRLSPIFILPEYQGRGIAKATIQIVEEIYTDWLVWELDTILEECKLCGLYESLGYITTGKITAINDNMRIVFYEKHKV</sequence>
<dbReference type="InterPro" id="IPR000182">
    <property type="entry name" value="GNAT_dom"/>
</dbReference>
<dbReference type="Pfam" id="PF00583">
    <property type="entry name" value="Acetyltransf_1"/>
    <property type="match status" value="1"/>
</dbReference>
<protein>
    <submittedName>
        <fullName evidence="2">GNAT superfamily N-acetyltransferase</fullName>
    </submittedName>
</protein>
<dbReference type="PROSITE" id="PS51186">
    <property type="entry name" value="GNAT"/>
    <property type="match status" value="1"/>
</dbReference>
<dbReference type="AlphaFoldDB" id="A0A927MGC9"/>
<comment type="caution">
    <text evidence="2">The sequence shown here is derived from an EMBL/GenBank/DDBJ whole genome shotgun (WGS) entry which is preliminary data.</text>
</comment>
<keyword evidence="3" id="KW-1185">Reference proteome</keyword>
<dbReference type="RefSeq" id="WP_225941933.1">
    <property type="nucleotide sequence ID" value="NZ_JADBEL010000005.1"/>
</dbReference>
<dbReference type="Proteomes" id="UP000658225">
    <property type="component" value="Unassembled WGS sequence"/>
</dbReference>
<reference evidence="2" key="1">
    <citation type="submission" date="2020-10" db="EMBL/GenBank/DDBJ databases">
        <title>Genomic Encyclopedia of Type Strains, Phase IV (KMG-IV): sequencing the most valuable type-strain genomes for metagenomic binning, comparative biology and taxonomic classification.</title>
        <authorList>
            <person name="Goeker M."/>
        </authorList>
    </citation>
    <scope>NUCLEOTIDE SEQUENCE</scope>
    <source>
        <strain evidence="2">DSM 13886</strain>
    </source>
</reference>
<evidence type="ECO:0000313" key="2">
    <source>
        <dbReference type="EMBL" id="MBE1554209.1"/>
    </source>
</evidence>
<dbReference type="InterPro" id="IPR016181">
    <property type="entry name" value="Acyl_CoA_acyltransferase"/>
</dbReference>
<proteinExistence type="predicted"/>
<evidence type="ECO:0000259" key="1">
    <source>
        <dbReference type="PROSITE" id="PS51186"/>
    </source>
</evidence>
<accession>A0A927MGC9</accession>
<evidence type="ECO:0000313" key="3">
    <source>
        <dbReference type="Proteomes" id="UP000658225"/>
    </source>
</evidence>